<dbReference type="GO" id="GO:0005615">
    <property type="term" value="C:extracellular space"/>
    <property type="evidence" value="ECO:0007669"/>
    <property type="project" value="InterPro"/>
</dbReference>
<dbReference type="Proteomes" id="UP001652661">
    <property type="component" value="Chromosome 2R"/>
</dbReference>
<dbReference type="InterPro" id="IPR023795">
    <property type="entry name" value="Serpin_CS"/>
</dbReference>
<feature type="domain" description="Serpin" evidence="6">
    <location>
        <begin position="27"/>
        <end position="390"/>
    </location>
</feature>
<evidence type="ECO:0000313" key="7">
    <source>
        <dbReference type="Proteomes" id="UP001652661"/>
    </source>
</evidence>
<keyword evidence="7" id="KW-1185">Reference proteome</keyword>
<dbReference type="SMART" id="SM00093">
    <property type="entry name" value="SERPIN"/>
    <property type="match status" value="1"/>
</dbReference>
<evidence type="ECO:0000256" key="4">
    <source>
        <dbReference type="RuleBase" id="RU000411"/>
    </source>
</evidence>
<reference evidence="7" key="1">
    <citation type="submission" date="2025-05" db="UniProtKB">
        <authorList>
            <consortium name="RefSeq"/>
        </authorList>
    </citation>
    <scope>NUCLEOTIDE SEQUENCE [LARGE SCALE GENOMIC DNA]</scope>
    <source>
        <strain evidence="7">14028-0561.14</strain>
    </source>
</reference>
<evidence type="ECO:0000259" key="6">
    <source>
        <dbReference type="SMART" id="SM00093"/>
    </source>
</evidence>
<dbReference type="InterPro" id="IPR023796">
    <property type="entry name" value="Serpin_dom"/>
</dbReference>
<dbReference type="OrthoDB" id="671595at2759"/>
<dbReference type="Gene3D" id="2.30.39.10">
    <property type="entry name" value="Alpha-1-antitrypsin, domain 1"/>
    <property type="match status" value="1"/>
</dbReference>
<comment type="similarity">
    <text evidence="1 4">Belongs to the serpin family.</text>
</comment>
<evidence type="ECO:0000256" key="5">
    <source>
        <dbReference type="SAM" id="SignalP"/>
    </source>
</evidence>
<proteinExistence type="inferred from homology"/>
<keyword evidence="5" id="KW-0732">Signal</keyword>
<dbReference type="Gene3D" id="3.30.497.10">
    <property type="entry name" value="Antithrombin, subunit I, domain 2"/>
    <property type="match status" value="1"/>
</dbReference>
<evidence type="ECO:0000256" key="2">
    <source>
        <dbReference type="ARBA" id="ARBA00022690"/>
    </source>
</evidence>
<dbReference type="RefSeq" id="XP_017016984.2">
    <property type="nucleotide sequence ID" value="XM_017161495.3"/>
</dbReference>
<evidence type="ECO:0000256" key="1">
    <source>
        <dbReference type="ARBA" id="ARBA00009500"/>
    </source>
</evidence>
<reference evidence="8" key="2">
    <citation type="submission" date="2025-08" db="UniProtKB">
        <authorList>
            <consortium name="RefSeq"/>
        </authorList>
    </citation>
    <scope>IDENTIFICATION</scope>
    <source>
        <strain evidence="8">14028-0561.14</strain>
        <tissue evidence="8">Whole fly</tissue>
    </source>
</reference>
<dbReference type="PANTHER" id="PTHR11461:SF211">
    <property type="entry name" value="GH10112P-RELATED"/>
    <property type="match status" value="1"/>
</dbReference>
<dbReference type="InterPro" id="IPR036186">
    <property type="entry name" value="Serpin_sf"/>
</dbReference>
<gene>
    <name evidence="8" type="primary">LOC108070863</name>
</gene>
<organism evidence="7 8">
    <name type="scientific">Drosophila kikkawai</name>
    <name type="common">Fruit fly</name>
    <dbReference type="NCBI Taxonomy" id="30033"/>
    <lineage>
        <taxon>Eukaryota</taxon>
        <taxon>Metazoa</taxon>
        <taxon>Ecdysozoa</taxon>
        <taxon>Arthropoda</taxon>
        <taxon>Hexapoda</taxon>
        <taxon>Insecta</taxon>
        <taxon>Pterygota</taxon>
        <taxon>Neoptera</taxon>
        <taxon>Endopterygota</taxon>
        <taxon>Diptera</taxon>
        <taxon>Brachycera</taxon>
        <taxon>Muscomorpha</taxon>
        <taxon>Ephydroidea</taxon>
        <taxon>Drosophilidae</taxon>
        <taxon>Drosophila</taxon>
        <taxon>Sophophora</taxon>
    </lineage>
</organism>
<evidence type="ECO:0000256" key="3">
    <source>
        <dbReference type="ARBA" id="ARBA00022900"/>
    </source>
</evidence>
<dbReference type="AlphaFoldDB" id="A0A6P4HYC5"/>
<dbReference type="GO" id="GO:0004867">
    <property type="term" value="F:serine-type endopeptidase inhibitor activity"/>
    <property type="evidence" value="ECO:0007669"/>
    <property type="project" value="UniProtKB-KW"/>
</dbReference>
<keyword evidence="2 8" id="KW-0646">Protease inhibitor</keyword>
<dbReference type="PANTHER" id="PTHR11461">
    <property type="entry name" value="SERINE PROTEASE INHIBITOR, SERPIN"/>
    <property type="match status" value="1"/>
</dbReference>
<name>A0A6P4HYC5_DROKI</name>
<dbReference type="Pfam" id="PF00079">
    <property type="entry name" value="Serpin"/>
    <property type="match status" value="1"/>
</dbReference>
<dbReference type="GeneID" id="108070863"/>
<dbReference type="InterPro" id="IPR000215">
    <property type="entry name" value="Serpin_fam"/>
</dbReference>
<feature type="chain" id="PRO_5045271735" evidence="5">
    <location>
        <begin position="22"/>
        <end position="406"/>
    </location>
</feature>
<accession>A0A6P4HYC5</accession>
<keyword evidence="3 8" id="KW-0722">Serine protease inhibitor</keyword>
<protein>
    <submittedName>
        <fullName evidence="8">Serine protease inhibitor 42Dd-like</fullName>
    </submittedName>
</protein>
<sequence>MSMKIVCILLLLFGIADEVQSSRFSALQMFGNVINDLPDDNVIICPPAIDLALVQLYLAGGGTTETDLENSLGYKGPSIFKGNLPSWVSEGNPLIRIASRFYARKGVKISSTYHSEYAKYLNTVIENVDENENWAETINPWVTSQTAEDLEDLIEPHQFEDPKKVFLTNTVNFFAQWKYQFKPIADENFYIPDESRSESVKMMKLEGNLKYSFLNKLDCHVVIIPFDKTNLDMLLLFPKTYHGIQKIEEGLKHVDVHKTSVKHLHLSMPQFKFKYSRDMVQTLIDLGVNKTVFTHPNLAKLTTSNENFIIDSIMHSAIINFDDKGVKSDFATGVDVIATESRRNPRRRSGLHRGRQKRAAPNLSLVFNRPFLFAIMDTKRMYLFGRYSHPSDIYKTEYVRSYNRKP</sequence>
<dbReference type="InterPro" id="IPR042185">
    <property type="entry name" value="Serpin_sf_2"/>
</dbReference>
<dbReference type="PROSITE" id="PS00284">
    <property type="entry name" value="SERPIN"/>
    <property type="match status" value="1"/>
</dbReference>
<dbReference type="SUPFAM" id="SSF56574">
    <property type="entry name" value="Serpins"/>
    <property type="match status" value="1"/>
</dbReference>
<evidence type="ECO:0000313" key="8">
    <source>
        <dbReference type="RefSeq" id="XP_017016984.2"/>
    </source>
</evidence>
<feature type="signal peptide" evidence="5">
    <location>
        <begin position="1"/>
        <end position="21"/>
    </location>
</feature>
<dbReference type="InterPro" id="IPR042178">
    <property type="entry name" value="Serpin_sf_1"/>
</dbReference>